<evidence type="ECO:0000256" key="1">
    <source>
        <dbReference type="SAM" id="MobiDB-lite"/>
    </source>
</evidence>
<dbReference type="AlphaFoldDB" id="A0A8K0QRC6"/>
<evidence type="ECO:0000313" key="3">
    <source>
        <dbReference type="Proteomes" id="UP000813461"/>
    </source>
</evidence>
<reference evidence="2" key="1">
    <citation type="journal article" date="2021" name="Nat. Commun.">
        <title>Genetic determinants of endophytism in the Arabidopsis root mycobiome.</title>
        <authorList>
            <person name="Mesny F."/>
            <person name="Miyauchi S."/>
            <person name="Thiergart T."/>
            <person name="Pickel B."/>
            <person name="Atanasova L."/>
            <person name="Karlsson M."/>
            <person name="Huettel B."/>
            <person name="Barry K.W."/>
            <person name="Haridas S."/>
            <person name="Chen C."/>
            <person name="Bauer D."/>
            <person name="Andreopoulos W."/>
            <person name="Pangilinan J."/>
            <person name="LaButti K."/>
            <person name="Riley R."/>
            <person name="Lipzen A."/>
            <person name="Clum A."/>
            <person name="Drula E."/>
            <person name="Henrissat B."/>
            <person name="Kohler A."/>
            <person name="Grigoriev I.V."/>
            <person name="Martin F.M."/>
            <person name="Hacquard S."/>
        </authorList>
    </citation>
    <scope>NUCLEOTIDE SEQUENCE</scope>
    <source>
        <strain evidence="2">MPI-SDFR-AT-0120</strain>
    </source>
</reference>
<dbReference type="Proteomes" id="UP000813461">
    <property type="component" value="Unassembled WGS sequence"/>
</dbReference>
<accession>A0A8K0QRC6</accession>
<name>A0A8K0QRC6_9PLEO</name>
<organism evidence="2 3">
    <name type="scientific">Paraphoma chrysanthemicola</name>
    <dbReference type="NCBI Taxonomy" id="798071"/>
    <lineage>
        <taxon>Eukaryota</taxon>
        <taxon>Fungi</taxon>
        <taxon>Dikarya</taxon>
        <taxon>Ascomycota</taxon>
        <taxon>Pezizomycotina</taxon>
        <taxon>Dothideomycetes</taxon>
        <taxon>Pleosporomycetidae</taxon>
        <taxon>Pleosporales</taxon>
        <taxon>Pleosporineae</taxon>
        <taxon>Phaeosphaeriaceae</taxon>
        <taxon>Paraphoma</taxon>
    </lineage>
</organism>
<proteinExistence type="predicted"/>
<evidence type="ECO:0000313" key="2">
    <source>
        <dbReference type="EMBL" id="KAH7067846.1"/>
    </source>
</evidence>
<feature type="region of interest" description="Disordered" evidence="1">
    <location>
        <begin position="216"/>
        <end position="244"/>
    </location>
</feature>
<sequence length="244" mass="27307">MASERIELRVDGQPTRYEIQENSVDSKSRVVNALFNHSEARFHVHRPRAPCRRVLQRHRGSPTLLPNRSIVPVPAPTLPTCRYPISTSATILILYTLRYLSPTSTSLTSVTATFQLQTSRQLKSTWASFTCSLPASRLLTTRLSRQRLRAWVGPRSFRRNAQTLDRTPSAIESSDTAEEDTLQEFVSIAVKKALPDALSDAAAWYIQHLRSTANLPRSEAAQDGCSRSNGYFAGTTHHSSSRNE</sequence>
<comment type="caution">
    <text evidence="2">The sequence shown here is derived from an EMBL/GenBank/DDBJ whole genome shotgun (WGS) entry which is preliminary data.</text>
</comment>
<gene>
    <name evidence="2" type="ORF">FB567DRAFT_585241</name>
</gene>
<dbReference type="EMBL" id="JAGMVJ010000033">
    <property type="protein sequence ID" value="KAH7067846.1"/>
    <property type="molecule type" value="Genomic_DNA"/>
</dbReference>
<keyword evidence="3" id="KW-1185">Reference proteome</keyword>
<protein>
    <submittedName>
        <fullName evidence="2">Uncharacterized protein</fullName>
    </submittedName>
</protein>